<accession>A0A421B202</accession>
<comment type="caution">
    <text evidence="2">The sequence shown here is derived from an EMBL/GenBank/DDBJ whole genome shotgun (WGS) entry which is preliminary data.</text>
</comment>
<gene>
    <name evidence="2" type="ORF">CLV68_4470</name>
</gene>
<evidence type="ECO:0000313" key="3">
    <source>
        <dbReference type="Proteomes" id="UP000282454"/>
    </source>
</evidence>
<sequence>MTDRHPEREPRKIAYSEQDEPDLFLDKPPVLDDSMLPEFVADLSYTSDRHTVRLNNLDQVTDRHGEELGGLHQTFKDLEDRLTHQVDMTKPSRWTWPFLTRDEAAELWKETRWFVDYLTHRYPLPSEVSIPPCWYRHTIAVDELSDLYAAWREAYCGSDRPSATMTGWRDRWLWPMLHRLAGYADWRECKERRHHVQPSARQDQTDSEFDTFVDADLAARQVERSTDLPWPILTNEHAPNGRT</sequence>
<evidence type="ECO:0008006" key="4">
    <source>
        <dbReference type="Google" id="ProtNLM"/>
    </source>
</evidence>
<reference evidence="2 3" key="1">
    <citation type="submission" date="2018-10" db="EMBL/GenBank/DDBJ databases">
        <title>Genomic Encyclopedia of Archaeal and Bacterial Type Strains, Phase II (KMG-II): from individual species to whole genera.</title>
        <authorList>
            <person name="Goeker M."/>
        </authorList>
    </citation>
    <scope>NUCLEOTIDE SEQUENCE [LARGE SCALE GENOMIC DNA]</scope>
    <source>
        <strain evidence="2 3">DSM 45657</strain>
    </source>
</reference>
<evidence type="ECO:0000256" key="1">
    <source>
        <dbReference type="SAM" id="MobiDB-lite"/>
    </source>
</evidence>
<feature type="region of interest" description="Disordered" evidence="1">
    <location>
        <begin position="1"/>
        <end position="24"/>
    </location>
</feature>
<organism evidence="2 3">
    <name type="scientific">Actinokineospora cianjurensis</name>
    <dbReference type="NCBI Taxonomy" id="585224"/>
    <lineage>
        <taxon>Bacteria</taxon>
        <taxon>Bacillati</taxon>
        <taxon>Actinomycetota</taxon>
        <taxon>Actinomycetes</taxon>
        <taxon>Pseudonocardiales</taxon>
        <taxon>Pseudonocardiaceae</taxon>
        <taxon>Actinokineospora</taxon>
    </lineage>
</organism>
<feature type="compositionally biased region" description="Basic and acidic residues" evidence="1">
    <location>
        <begin position="1"/>
        <end position="14"/>
    </location>
</feature>
<dbReference type="OrthoDB" id="3535759at2"/>
<protein>
    <recommendedName>
        <fullName evidence="4">DUF4913 domain-containing protein</fullName>
    </recommendedName>
</protein>
<dbReference type="RefSeq" id="WP_121392797.1">
    <property type="nucleotide sequence ID" value="NZ_RCDD01000003.1"/>
</dbReference>
<keyword evidence="3" id="KW-1185">Reference proteome</keyword>
<dbReference type="Proteomes" id="UP000282454">
    <property type="component" value="Unassembled WGS sequence"/>
</dbReference>
<evidence type="ECO:0000313" key="2">
    <source>
        <dbReference type="EMBL" id="RLK58372.1"/>
    </source>
</evidence>
<dbReference type="AlphaFoldDB" id="A0A421B202"/>
<name>A0A421B202_9PSEU</name>
<dbReference type="EMBL" id="RCDD01000003">
    <property type="protein sequence ID" value="RLK58372.1"/>
    <property type="molecule type" value="Genomic_DNA"/>
</dbReference>
<proteinExistence type="predicted"/>